<evidence type="ECO:0000313" key="1">
    <source>
        <dbReference type="EMBL" id="NER10066.1"/>
    </source>
</evidence>
<protein>
    <submittedName>
        <fullName evidence="1">Esterase family protein</fullName>
    </submittedName>
</protein>
<dbReference type="EMBL" id="JAABOP010000001">
    <property type="protein sequence ID" value="NER10066.1"/>
    <property type="molecule type" value="Genomic_DNA"/>
</dbReference>
<dbReference type="InterPro" id="IPR050583">
    <property type="entry name" value="Mycobacterial_A85_antigen"/>
</dbReference>
<accession>A0A6P0UIP3</accession>
<dbReference type="InterPro" id="IPR000801">
    <property type="entry name" value="Esterase-like"/>
</dbReference>
<organism evidence="1 2">
    <name type="scientific">Muriicola jejuensis</name>
    <dbReference type="NCBI Taxonomy" id="504488"/>
    <lineage>
        <taxon>Bacteria</taxon>
        <taxon>Pseudomonadati</taxon>
        <taxon>Bacteroidota</taxon>
        <taxon>Flavobacteriia</taxon>
        <taxon>Flavobacteriales</taxon>
        <taxon>Flavobacteriaceae</taxon>
        <taxon>Muriicola</taxon>
    </lineage>
</organism>
<evidence type="ECO:0000313" key="2">
    <source>
        <dbReference type="Proteomes" id="UP000468443"/>
    </source>
</evidence>
<dbReference type="Gene3D" id="3.40.50.1820">
    <property type="entry name" value="alpha/beta hydrolase"/>
    <property type="match status" value="1"/>
</dbReference>
<proteinExistence type="predicted"/>
<dbReference type="InterPro" id="IPR029058">
    <property type="entry name" value="AB_hydrolase_fold"/>
</dbReference>
<comment type="caution">
    <text evidence="1">The sequence shown here is derived from an EMBL/GenBank/DDBJ whole genome shotgun (WGS) entry which is preliminary data.</text>
</comment>
<sequence length="273" mass="31229">MILHVDHISLKGSFSSRYLQRKVHFRLIAPPSFRKGAKDFPVLLMNDGQDYTALGLEKILTAAYGSRNVNPFLYVGLETDENRMRDYGTACTADYKGRGDNARSYTSFVTEEFIPFLKKEFRASPSGQEWVYCGMSLGGLSAFDIVFNHPDLFGKAAVFSGSFWWRKKPYSKKDPEDRSRIVLDMVKEGAFSPHLSFWFQCGTLDEKADRNHNGIIDSIDDTLDLIKELELKGYTRPGQITYVEVEGGKHDLPTWSRIFPDFLKWAFSRHDAH</sequence>
<dbReference type="PANTHER" id="PTHR48098">
    <property type="entry name" value="ENTEROCHELIN ESTERASE-RELATED"/>
    <property type="match status" value="1"/>
</dbReference>
<dbReference type="Proteomes" id="UP000468443">
    <property type="component" value="Unassembled WGS sequence"/>
</dbReference>
<dbReference type="RefSeq" id="WP_163692089.1">
    <property type="nucleotide sequence ID" value="NZ_FXTW01000001.1"/>
</dbReference>
<keyword evidence="2" id="KW-1185">Reference proteome</keyword>
<dbReference type="SUPFAM" id="SSF53474">
    <property type="entry name" value="alpha/beta-Hydrolases"/>
    <property type="match status" value="1"/>
</dbReference>
<dbReference type="AlphaFoldDB" id="A0A6P0UIP3"/>
<dbReference type="Pfam" id="PF00756">
    <property type="entry name" value="Esterase"/>
    <property type="match status" value="1"/>
</dbReference>
<gene>
    <name evidence="1" type="ORF">GWK09_06035</name>
</gene>
<reference evidence="1 2" key="1">
    <citation type="submission" date="2020-01" db="EMBL/GenBank/DDBJ databases">
        <title>Muriicola jejuensis KCTC 22299.</title>
        <authorList>
            <person name="Wang G."/>
        </authorList>
    </citation>
    <scope>NUCLEOTIDE SEQUENCE [LARGE SCALE GENOMIC DNA]</scope>
    <source>
        <strain evidence="1 2">KCTC 22299</strain>
    </source>
</reference>
<name>A0A6P0UIP3_9FLAO</name>
<dbReference type="PANTHER" id="PTHR48098:SF6">
    <property type="entry name" value="FERRI-BACILLIBACTIN ESTERASE BESA"/>
    <property type="match status" value="1"/>
</dbReference>